<dbReference type="NCBIfam" id="TIGR00966">
    <property type="entry name" value="transloc_SecF"/>
    <property type="match status" value="1"/>
</dbReference>
<protein>
    <recommendedName>
        <fullName evidence="9">Protein-export membrane protein SecF</fullName>
    </recommendedName>
</protein>
<dbReference type="InterPro" id="IPR022646">
    <property type="entry name" value="SecD/SecF_CS"/>
</dbReference>
<reference evidence="12 13" key="1">
    <citation type="submission" date="2020-10" db="EMBL/GenBank/DDBJ databases">
        <title>Sequencing the genomes of 1000 actinobacteria strains.</title>
        <authorList>
            <person name="Klenk H.-P."/>
        </authorList>
    </citation>
    <scope>NUCLEOTIDE SEQUENCE [LARGE SCALE GENOMIC DNA]</scope>
    <source>
        <strain evidence="12 13">DSM 15666</strain>
    </source>
</reference>
<evidence type="ECO:0000256" key="4">
    <source>
        <dbReference type="ARBA" id="ARBA00022692"/>
    </source>
</evidence>
<dbReference type="InterPro" id="IPR022645">
    <property type="entry name" value="SecD/SecF_bac"/>
</dbReference>
<feature type="compositionally biased region" description="Acidic residues" evidence="10">
    <location>
        <begin position="351"/>
        <end position="362"/>
    </location>
</feature>
<dbReference type="InterPro" id="IPR022813">
    <property type="entry name" value="SecD/SecF_arch_bac"/>
</dbReference>
<feature type="transmembrane region" description="Helical" evidence="9">
    <location>
        <begin position="169"/>
        <end position="187"/>
    </location>
</feature>
<dbReference type="RefSeq" id="WP_192594928.1">
    <property type="nucleotide sequence ID" value="NZ_BAAALJ010000014.1"/>
</dbReference>
<dbReference type="PRINTS" id="PR01755">
    <property type="entry name" value="SECFTRNLCASE"/>
</dbReference>
<keyword evidence="2 9" id="KW-0813">Transport</keyword>
<evidence type="ECO:0000256" key="7">
    <source>
        <dbReference type="ARBA" id="ARBA00023010"/>
    </source>
</evidence>
<comment type="function">
    <text evidence="9">Part of the Sec protein translocase complex. Interacts with the SecYEG preprotein conducting channel. SecDF uses the proton motive force (PMF) to complete protein translocation after the ATP-dependent function of SecA.</text>
</comment>
<gene>
    <name evidence="9" type="primary">secF</name>
    <name evidence="12" type="ORF">H4W27_000953</name>
</gene>
<keyword evidence="8 9" id="KW-0472">Membrane</keyword>
<dbReference type="HAMAP" id="MF_01464_B">
    <property type="entry name" value="SecF_B"/>
    <property type="match status" value="1"/>
</dbReference>
<sequence>MAANFAKAGNQLYTGERSYPFIQKSNLWFILAGILVLASIAVPFFRGGFNLGIEFTGGSEFTISQTENTDIGIGQDAVEEVSGQDAIVTNVAPNTVRVQTEELSDTETLEVADALEQGYGVAGEQVSSTFIGPVWGEQISQQMLLGLVIFVVLVALYMAFYFRTWTMSLAAMLGLGFVVITTVGIYAATGFEVTPSAIIGFLTILSYALYDTMVVFDKIRENVDGLRGQKDQTFTERVNLAVNQTLVRSINTSVVGILPVGSILFIGSLLLGAGTLRDISLSLFVGIIVGTLATVFIQAPLYARMRRNDADIRAHTAEVLSLREQRGVHAVTASGTALDAAGRPAAFPPLPEEESEEDLDQEEDYQVIIQAPHEH</sequence>
<keyword evidence="6 9" id="KW-1133">Transmembrane helix</keyword>
<comment type="similarity">
    <text evidence="9">Belongs to the SecD/SecF family. SecF subfamily.</text>
</comment>
<evidence type="ECO:0000256" key="5">
    <source>
        <dbReference type="ARBA" id="ARBA00022927"/>
    </source>
</evidence>
<feature type="domain" description="Protein export membrane protein SecD/SecF C-terminal" evidence="11">
    <location>
        <begin position="122"/>
        <end position="307"/>
    </location>
</feature>
<evidence type="ECO:0000256" key="9">
    <source>
        <dbReference type="HAMAP-Rule" id="MF_01464"/>
    </source>
</evidence>
<evidence type="ECO:0000313" key="13">
    <source>
        <dbReference type="Proteomes" id="UP000643525"/>
    </source>
</evidence>
<evidence type="ECO:0000256" key="3">
    <source>
        <dbReference type="ARBA" id="ARBA00022475"/>
    </source>
</evidence>
<dbReference type="EMBL" id="JADBED010000001">
    <property type="protein sequence ID" value="MBE1523835.1"/>
    <property type="molecule type" value="Genomic_DNA"/>
</dbReference>
<keyword evidence="4 9" id="KW-0812">Transmembrane</keyword>
<keyword evidence="3 9" id="KW-1003">Cell membrane</keyword>
<organism evidence="12 13">
    <name type="scientific">Nesterenkonia lutea</name>
    <dbReference type="NCBI Taxonomy" id="272919"/>
    <lineage>
        <taxon>Bacteria</taxon>
        <taxon>Bacillati</taxon>
        <taxon>Actinomycetota</taxon>
        <taxon>Actinomycetes</taxon>
        <taxon>Micrococcales</taxon>
        <taxon>Micrococcaceae</taxon>
        <taxon>Nesterenkonia</taxon>
    </lineage>
</organism>
<comment type="subcellular location">
    <subcellularLocation>
        <location evidence="1 9">Cell membrane</location>
        <topology evidence="1 9">Multi-pass membrane protein</topology>
    </subcellularLocation>
</comment>
<dbReference type="InterPro" id="IPR005665">
    <property type="entry name" value="SecF_bac"/>
</dbReference>
<evidence type="ECO:0000256" key="10">
    <source>
        <dbReference type="SAM" id="MobiDB-lite"/>
    </source>
</evidence>
<feature type="transmembrane region" description="Helical" evidence="9">
    <location>
        <begin position="143"/>
        <end position="162"/>
    </location>
</feature>
<dbReference type="Gene3D" id="1.20.1640.10">
    <property type="entry name" value="Multidrug efflux transporter AcrB transmembrane domain"/>
    <property type="match status" value="1"/>
</dbReference>
<comment type="subunit">
    <text evidence="9">Forms a complex with SecD. Part of the essential Sec protein translocation apparatus which comprises SecA, SecYEG and auxiliary proteins SecDF. Other proteins may also be involved.</text>
</comment>
<evidence type="ECO:0000256" key="2">
    <source>
        <dbReference type="ARBA" id="ARBA00022448"/>
    </source>
</evidence>
<evidence type="ECO:0000313" key="12">
    <source>
        <dbReference type="EMBL" id="MBE1523835.1"/>
    </source>
</evidence>
<dbReference type="Pfam" id="PF02355">
    <property type="entry name" value="SecD_SecF_C"/>
    <property type="match status" value="1"/>
</dbReference>
<keyword evidence="13" id="KW-1185">Reference proteome</keyword>
<dbReference type="SUPFAM" id="SSF82866">
    <property type="entry name" value="Multidrug efflux transporter AcrB transmembrane domain"/>
    <property type="match status" value="1"/>
</dbReference>
<proteinExistence type="inferred from homology"/>
<keyword evidence="5 9" id="KW-0653">Protein transport</keyword>
<feature type="transmembrane region" description="Helical" evidence="9">
    <location>
        <begin position="193"/>
        <end position="210"/>
    </location>
</feature>
<evidence type="ECO:0000259" key="11">
    <source>
        <dbReference type="Pfam" id="PF02355"/>
    </source>
</evidence>
<accession>A0ABR9JD28</accession>
<feature type="region of interest" description="Disordered" evidence="10">
    <location>
        <begin position="339"/>
        <end position="362"/>
    </location>
</feature>
<feature type="transmembrane region" description="Helical" evidence="9">
    <location>
        <begin position="279"/>
        <end position="303"/>
    </location>
</feature>
<dbReference type="Pfam" id="PF07549">
    <property type="entry name" value="Sec_GG"/>
    <property type="match status" value="1"/>
</dbReference>
<dbReference type="PANTHER" id="PTHR30081:SF8">
    <property type="entry name" value="PROTEIN TRANSLOCASE SUBUNIT SECF"/>
    <property type="match status" value="1"/>
</dbReference>
<comment type="caution">
    <text evidence="12">The sequence shown here is derived from an EMBL/GenBank/DDBJ whole genome shotgun (WGS) entry which is preliminary data.</text>
</comment>
<feature type="transmembrane region" description="Helical" evidence="9">
    <location>
        <begin position="254"/>
        <end position="273"/>
    </location>
</feature>
<name>A0ABR9JD28_9MICC</name>
<evidence type="ECO:0000256" key="6">
    <source>
        <dbReference type="ARBA" id="ARBA00022989"/>
    </source>
</evidence>
<evidence type="ECO:0000256" key="8">
    <source>
        <dbReference type="ARBA" id="ARBA00023136"/>
    </source>
</evidence>
<dbReference type="InterPro" id="IPR048634">
    <property type="entry name" value="SecD_SecF_C"/>
</dbReference>
<evidence type="ECO:0000256" key="1">
    <source>
        <dbReference type="ARBA" id="ARBA00004651"/>
    </source>
</evidence>
<keyword evidence="7 9" id="KW-0811">Translocation</keyword>
<dbReference type="Proteomes" id="UP000643525">
    <property type="component" value="Unassembled WGS sequence"/>
</dbReference>
<feature type="transmembrane region" description="Helical" evidence="9">
    <location>
        <begin position="27"/>
        <end position="45"/>
    </location>
</feature>
<dbReference type="PANTHER" id="PTHR30081">
    <property type="entry name" value="PROTEIN-EXPORT MEMBRANE PROTEIN SEC"/>
    <property type="match status" value="1"/>
</dbReference>